<dbReference type="Pfam" id="PF01263">
    <property type="entry name" value="Aldose_epim"/>
    <property type="match status" value="1"/>
</dbReference>
<dbReference type="AlphaFoldDB" id="E0RV99"/>
<protein>
    <submittedName>
        <fullName evidence="1">Aldose 1-epimerase family protein</fullName>
    </submittedName>
</protein>
<dbReference type="HOGENOM" id="CLU_057834_1_0_9"/>
<dbReference type="GO" id="GO:0030246">
    <property type="term" value="F:carbohydrate binding"/>
    <property type="evidence" value="ECO:0007669"/>
    <property type="project" value="InterPro"/>
</dbReference>
<dbReference type="KEGG" id="bpb:bpr_I1782"/>
<proteinExistence type="predicted"/>
<name>E0RV99_BUTPB</name>
<sequence>MQYLENEYLKIAVAEHGAELSSIWDKKRNKELLWQADPKFWNRHAPILFPFVGNVVNDEYRYKGQTYHMSSHGFARDMEFDFVGKTDDSISFSLKATDETRAKYPFEFELIVTHKLEGNKVNVIWEIKNLSDSEPLYYSIGGHPAFRCPINEGEKRTDYKVKFHDAKDLKYVLIIQATREVDHECPTKLTLNGDILDITEHLFDKDALIFDNNQVKKVSLCTPDGKPYITMDCSEFPSFGLWSKPVIDAEYVCLEPWFGRCDNKGFRGELPEKYGEQELAASGSRTISYSISVN</sequence>
<evidence type="ECO:0000313" key="1">
    <source>
        <dbReference type="EMBL" id="ADL34518.1"/>
    </source>
</evidence>
<dbReference type="GO" id="GO:0005975">
    <property type="term" value="P:carbohydrate metabolic process"/>
    <property type="evidence" value="ECO:0007669"/>
    <property type="project" value="InterPro"/>
</dbReference>
<evidence type="ECO:0000313" key="2">
    <source>
        <dbReference type="Proteomes" id="UP000001299"/>
    </source>
</evidence>
<dbReference type="EMBL" id="CP001810">
    <property type="protein sequence ID" value="ADL34518.1"/>
    <property type="molecule type" value="Genomic_DNA"/>
</dbReference>
<dbReference type="PANTHER" id="PTHR11122">
    <property type="entry name" value="APOSPORY-ASSOCIATED PROTEIN C-RELATED"/>
    <property type="match status" value="1"/>
</dbReference>
<dbReference type="PANTHER" id="PTHR11122:SF13">
    <property type="entry name" value="GLUCOSE-6-PHOSPHATE 1-EPIMERASE"/>
    <property type="match status" value="1"/>
</dbReference>
<dbReference type="eggNOG" id="COG2017">
    <property type="taxonomic scope" value="Bacteria"/>
</dbReference>
<dbReference type="InterPro" id="IPR014718">
    <property type="entry name" value="GH-type_carb-bd"/>
</dbReference>
<reference evidence="1 2" key="1">
    <citation type="journal article" date="2010" name="PLoS ONE">
        <title>The glycobiome of the rumen bacterium Butyrivibrio proteoclasticus B316(T) highlights adaptation to a polysaccharide-rich environment.</title>
        <authorList>
            <person name="Kelly W.J."/>
            <person name="Leahy S.C."/>
            <person name="Altermann E."/>
            <person name="Yeoman C.J."/>
            <person name="Dunne J.C."/>
            <person name="Kong Z."/>
            <person name="Pacheco D.M."/>
            <person name="Li D."/>
            <person name="Noel S.J."/>
            <person name="Moon C.D."/>
            <person name="Cookson A.L."/>
            <person name="Attwood G.T."/>
        </authorList>
    </citation>
    <scope>NUCLEOTIDE SEQUENCE [LARGE SCALE GENOMIC DNA]</scope>
    <source>
        <strain evidence="2">ATCC 51982 / DSM 14932 / B316</strain>
    </source>
</reference>
<dbReference type="InterPro" id="IPR011013">
    <property type="entry name" value="Gal_mutarotase_sf_dom"/>
</dbReference>
<organism evidence="1 2">
    <name type="scientific">Butyrivibrio proteoclasticus (strain ATCC 51982 / DSM 14932 / B316)</name>
    <name type="common">Clostridium proteoclasticum</name>
    <dbReference type="NCBI Taxonomy" id="515622"/>
    <lineage>
        <taxon>Bacteria</taxon>
        <taxon>Bacillati</taxon>
        <taxon>Bacillota</taxon>
        <taxon>Clostridia</taxon>
        <taxon>Lachnospirales</taxon>
        <taxon>Lachnospiraceae</taxon>
        <taxon>Butyrivibrio</taxon>
    </lineage>
</organism>
<dbReference type="Gene3D" id="2.70.98.10">
    <property type="match status" value="1"/>
</dbReference>
<dbReference type="SUPFAM" id="SSF74650">
    <property type="entry name" value="Galactose mutarotase-like"/>
    <property type="match status" value="1"/>
</dbReference>
<dbReference type="InterPro" id="IPR037481">
    <property type="entry name" value="LacX"/>
</dbReference>
<gene>
    <name evidence="1" type="ordered locus">bpr_I1782</name>
</gene>
<dbReference type="GO" id="GO:0016853">
    <property type="term" value="F:isomerase activity"/>
    <property type="evidence" value="ECO:0007669"/>
    <property type="project" value="InterPro"/>
</dbReference>
<dbReference type="STRING" id="515622.bpr_I1782"/>
<dbReference type="CDD" id="cd09024">
    <property type="entry name" value="Aldose_epim_lacX"/>
    <property type="match status" value="1"/>
</dbReference>
<dbReference type="RefSeq" id="WP_013281172.1">
    <property type="nucleotide sequence ID" value="NC_014387.1"/>
</dbReference>
<dbReference type="InterPro" id="IPR008183">
    <property type="entry name" value="Aldose_1/G6P_1-epimerase"/>
</dbReference>
<keyword evidence="2" id="KW-1185">Reference proteome</keyword>
<accession>E0RV99</accession>
<dbReference type="Proteomes" id="UP000001299">
    <property type="component" value="Chromosome 1"/>
</dbReference>